<evidence type="ECO:0000313" key="3">
    <source>
        <dbReference type="EMBL" id="KAJ2902939.1"/>
    </source>
</evidence>
<feature type="compositionally biased region" description="Basic and acidic residues" evidence="1">
    <location>
        <begin position="152"/>
        <end position="172"/>
    </location>
</feature>
<dbReference type="PANTHER" id="PTHR42339:SF1">
    <property type="entry name" value="HISTONE H1"/>
    <property type="match status" value="1"/>
</dbReference>
<protein>
    <recommendedName>
        <fullName evidence="2">DUF7726 domain-containing protein</fullName>
    </recommendedName>
</protein>
<dbReference type="AlphaFoldDB" id="A0AAD5RS54"/>
<dbReference type="InterPro" id="IPR056143">
    <property type="entry name" value="DUF7726"/>
</dbReference>
<proteinExistence type="predicted"/>
<keyword evidence="4" id="KW-1185">Reference proteome</keyword>
<dbReference type="PRINTS" id="PR01217">
    <property type="entry name" value="PRICHEXTENSN"/>
</dbReference>
<organism evidence="3 4">
    <name type="scientific">Zalerion maritima</name>
    <dbReference type="NCBI Taxonomy" id="339359"/>
    <lineage>
        <taxon>Eukaryota</taxon>
        <taxon>Fungi</taxon>
        <taxon>Dikarya</taxon>
        <taxon>Ascomycota</taxon>
        <taxon>Pezizomycotina</taxon>
        <taxon>Sordariomycetes</taxon>
        <taxon>Lulworthiomycetidae</taxon>
        <taxon>Lulworthiales</taxon>
        <taxon>Lulworthiaceae</taxon>
        <taxon>Zalerion</taxon>
    </lineage>
</organism>
<feature type="compositionally biased region" description="Low complexity" evidence="1">
    <location>
        <begin position="55"/>
        <end position="82"/>
    </location>
</feature>
<dbReference type="SUPFAM" id="SSF101447">
    <property type="entry name" value="Formin homology 2 domain (FH2 domain)"/>
    <property type="match status" value="1"/>
</dbReference>
<feature type="domain" description="DUF7726" evidence="2">
    <location>
        <begin position="274"/>
        <end position="353"/>
    </location>
</feature>
<gene>
    <name evidence="3" type="ORF">MKZ38_010591</name>
</gene>
<feature type="region of interest" description="Disordered" evidence="1">
    <location>
        <begin position="1"/>
        <end position="220"/>
    </location>
</feature>
<evidence type="ECO:0000313" key="4">
    <source>
        <dbReference type="Proteomes" id="UP001201980"/>
    </source>
</evidence>
<sequence length="400" mass="44599">MMASPRKAPLADSDRNRQPPRQLFSYDPPHIKYERNPAYEAPRFPAYAPSIRLQPPISTSSTTTSPSLSSNTPSPTRPTSRPELAPLNFPPQSGFGQHFPQITPVSKKRLSSEAFPPELPPISNLQTPPEKSFAPPSSLAGPIPPNVSRPPIRRDNRNSLDFICHRPDDGEAKPPTTSTIPILRSHPVTAPPPLPPPQSFAPPPPPPPPPPPAPQQHMTGPYMNQLFEMPQMQRAPNNMDLHMLERAKRAKTAMEVPAEIDVGHIRLEGEPDQVPVYDTCDTIRAKIRALLALDGITQAAFLRELGKVYDPPRKLQSKSLNDFLVKTGPRAGNTSCIYYSGYVFFEKKRARDGDAKTEQRLKMEELYGPRGCNTTEVRNRVYARVGERIWEDEYGQVHTS</sequence>
<name>A0AAD5RS54_9PEZI</name>
<dbReference type="Pfam" id="PF24852">
    <property type="entry name" value="DUF7726"/>
    <property type="match status" value="1"/>
</dbReference>
<comment type="caution">
    <text evidence="3">The sequence shown here is derived from an EMBL/GenBank/DDBJ whole genome shotgun (WGS) entry which is preliminary data.</text>
</comment>
<reference evidence="3" key="1">
    <citation type="submission" date="2022-07" db="EMBL/GenBank/DDBJ databases">
        <title>Draft genome sequence of Zalerion maritima ATCC 34329, a (micro)plastics degrading marine fungus.</title>
        <authorList>
            <person name="Paco A."/>
            <person name="Goncalves M.F.M."/>
            <person name="Rocha-Santos T.A.P."/>
            <person name="Alves A."/>
        </authorList>
    </citation>
    <scope>NUCLEOTIDE SEQUENCE</scope>
    <source>
        <strain evidence="3">ATCC 34329</strain>
    </source>
</reference>
<accession>A0AAD5RS54</accession>
<evidence type="ECO:0000256" key="1">
    <source>
        <dbReference type="SAM" id="MobiDB-lite"/>
    </source>
</evidence>
<dbReference type="Proteomes" id="UP001201980">
    <property type="component" value="Unassembled WGS sequence"/>
</dbReference>
<feature type="compositionally biased region" description="Pro residues" evidence="1">
    <location>
        <begin position="189"/>
        <end position="214"/>
    </location>
</feature>
<evidence type="ECO:0000259" key="2">
    <source>
        <dbReference type="Pfam" id="PF24852"/>
    </source>
</evidence>
<dbReference type="PANTHER" id="PTHR42339">
    <property type="entry name" value="HISTONE H1"/>
    <property type="match status" value="1"/>
</dbReference>
<dbReference type="EMBL" id="JAKWBI020000095">
    <property type="protein sequence ID" value="KAJ2902939.1"/>
    <property type="molecule type" value="Genomic_DNA"/>
</dbReference>